<evidence type="ECO:0000313" key="3">
    <source>
        <dbReference type="EMBL" id="RZT88138.1"/>
    </source>
</evidence>
<feature type="active site" description="Proton donor/acceptor" evidence="1">
    <location>
        <position position="100"/>
    </location>
</feature>
<dbReference type="PANTHER" id="PTHR48100">
    <property type="entry name" value="BROAD-SPECIFICITY PHOSPHATASE YOR283W-RELATED"/>
    <property type="match status" value="1"/>
</dbReference>
<evidence type="ECO:0000256" key="2">
    <source>
        <dbReference type="PIRSR" id="PIRSR613078-2"/>
    </source>
</evidence>
<feature type="binding site" evidence="2">
    <location>
        <position position="79"/>
    </location>
    <ligand>
        <name>substrate</name>
    </ligand>
</feature>
<feature type="active site" description="Tele-phosphohistidine intermediate" evidence="1">
    <location>
        <position position="24"/>
    </location>
</feature>
<dbReference type="SMART" id="SM00855">
    <property type="entry name" value="PGAM"/>
    <property type="match status" value="1"/>
</dbReference>
<dbReference type="InterPro" id="IPR013078">
    <property type="entry name" value="His_Pase_superF_clade-1"/>
</dbReference>
<dbReference type="Proteomes" id="UP000291591">
    <property type="component" value="Unassembled WGS sequence"/>
</dbReference>
<feature type="binding site" evidence="2">
    <location>
        <begin position="36"/>
        <end position="37"/>
    </location>
    <ligand>
        <name>substrate</name>
    </ligand>
</feature>
<dbReference type="CDD" id="cd07067">
    <property type="entry name" value="HP_PGM_like"/>
    <property type="match status" value="1"/>
</dbReference>
<dbReference type="GO" id="GO:0016791">
    <property type="term" value="F:phosphatase activity"/>
    <property type="evidence" value="ECO:0007669"/>
    <property type="project" value="TreeGrafter"/>
</dbReference>
<dbReference type="PANTHER" id="PTHR48100:SF15">
    <property type="entry name" value="SEDOHEPTULOSE 1,7-BISPHOSPHATASE"/>
    <property type="match status" value="1"/>
</dbReference>
<dbReference type="Gene3D" id="3.40.50.1240">
    <property type="entry name" value="Phosphoglycerate mutase-like"/>
    <property type="match status" value="1"/>
</dbReference>
<dbReference type="InterPro" id="IPR050275">
    <property type="entry name" value="PGM_Phosphatase"/>
</dbReference>
<dbReference type="AlphaFoldDB" id="A0A4Q7V3I4"/>
<organism evidence="3 4">
    <name type="scientific">Pseudonocardia sediminis</name>
    <dbReference type="NCBI Taxonomy" id="1397368"/>
    <lineage>
        <taxon>Bacteria</taxon>
        <taxon>Bacillati</taxon>
        <taxon>Actinomycetota</taxon>
        <taxon>Actinomycetes</taxon>
        <taxon>Pseudonocardiales</taxon>
        <taxon>Pseudonocardiaceae</taxon>
        <taxon>Pseudonocardia</taxon>
    </lineage>
</organism>
<proteinExistence type="predicted"/>
<dbReference type="InterPro" id="IPR029033">
    <property type="entry name" value="His_PPase_superfam"/>
</dbReference>
<evidence type="ECO:0000256" key="1">
    <source>
        <dbReference type="PIRSR" id="PIRSR613078-1"/>
    </source>
</evidence>
<comment type="caution">
    <text evidence="3">The sequence shown here is derived from an EMBL/GenBank/DDBJ whole genome shotgun (WGS) entry which is preliminary data.</text>
</comment>
<reference evidence="3 4" key="1">
    <citation type="submission" date="2019-02" db="EMBL/GenBank/DDBJ databases">
        <title>Sequencing the genomes of 1000 actinobacteria strains.</title>
        <authorList>
            <person name="Klenk H.-P."/>
        </authorList>
    </citation>
    <scope>NUCLEOTIDE SEQUENCE [LARGE SCALE GENOMIC DNA]</scope>
    <source>
        <strain evidence="3 4">DSM 45779</strain>
    </source>
</reference>
<gene>
    <name evidence="3" type="ORF">EV383_5075</name>
</gene>
<keyword evidence="4" id="KW-1185">Reference proteome</keyword>
<feature type="binding site" evidence="2">
    <location>
        <begin position="100"/>
        <end position="103"/>
    </location>
    <ligand>
        <name>substrate</name>
    </ligand>
</feature>
<name>A0A4Q7V3I4_PSEST</name>
<evidence type="ECO:0000313" key="4">
    <source>
        <dbReference type="Proteomes" id="UP000291591"/>
    </source>
</evidence>
<protein>
    <submittedName>
        <fullName evidence="3">Putative phosphoglycerate mutase</fullName>
    </submittedName>
</protein>
<sequence length="212" mass="22951">MRRLPCRIVSDDVSPPGRVFLLRHGETEWSANGRHTGHTDIPLTDAGRAAAGRSRHSLEFLRGIDAPPPARVLCSPRSRARLTAELAGLHVDAVDDRLAEWDYGEAEGLTTPEIRERHPRWTIWDGPWTGGETPDDVGARADSVLVDARKLTADGDVVLVGHGHFGRVLAARWIGLPATGGVHLRMDAAAVTVLGDERGAPRLDAVNVVQPE</sequence>
<accession>A0A4Q7V3I4</accession>
<dbReference type="Pfam" id="PF00300">
    <property type="entry name" value="His_Phos_1"/>
    <property type="match status" value="1"/>
</dbReference>
<dbReference type="EMBL" id="SHKL01000001">
    <property type="protein sequence ID" value="RZT88138.1"/>
    <property type="molecule type" value="Genomic_DNA"/>
</dbReference>
<dbReference type="SUPFAM" id="SSF53254">
    <property type="entry name" value="Phosphoglycerate mutase-like"/>
    <property type="match status" value="1"/>
</dbReference>